<dbReference type="Pfam" id="PF13439">
    <property type="entry name" value="Glyco_transf_4"/>
    <property type="match status" value="1"/>
</dbReference>
<dbReference type="Pfam" id="PF00534">
    <property type="entry name" value="Glycos_transf_1"/>
    <property type="match status" value="1"/>
</dbReference>
<dbReference type="GO" id="GO:0009103">
    <property type="term" value="P:lipopolysaccharide biosynthetic process"/>
    <property type="evidence" value="ECO:0007669"/>
    <property type="project" value="TreeGrafter"/>
</dbReference>
<name>A0A238V9L4_9ACTN</name>
<feature type="domain" description="Glycosyl transferase family 1" evidence="3">
    <location>
        <begin position="252"/>
        <end position="406"/>
    </location>
</feature>
<evidence type="ECO:0000313" key="6">
    <source>
        <dbReference type="Proteomes" id="UP000198403"/>
    </source>
</evidence>
<dbReference type="GO" id="GO:0016757">
    <property type="term" value="F:glycosyltransferase activity"/>
    <property type="evidence" value="ECO:0007669"/>
    <property type="project" value="UniProtKB-KW"/>
</dbReference>
<sequence length="442" mass="48410">MATGYRPEVRTRLVRVRRMGRSLRIALLSYRSKPHSGGQGIYVRALSRELRELGHRVEVFSGQPYPLLDDGVPLTPLPSLDLYREPDPFRTPRPSEFRDWIDVAEWAAMCTAGFPEPMTFSLRAARHLLPRAGDFDVVHDNQSLGWGLLRLIRVGMPTVATIHHPIAIDRDLELAATTSLRRRLTLRRWYGFTGMQARVARQLDAVTTVSENSRRDIATHLGLPAEGIDVIPVGIDPDEFAPPPPGQPRDPDSILVITSADVALKGLVHLLEALAKLRTERPVRLTVVGTARPGGPAEAALDRLALRDAVRFTGPVPEAELVELLQRASVVAIPSLYEGFSLPAIEAMACATPLVTTDAGALPEVVGTRAGLRVRAGDVGELTAALQLVLGSPALAEQLGRAGRRRVLDGFTWRSTAQRTADWYAETLERKGTTDRKGTTQC</sequence>
<protein>
    <submittedName>
        <fullName evidence="5">Glycosyltransferase involved in cell wall bisynthesis</fullName>
    </submittedName>
</protein>
<evidence type="ECO:0000256" key="2">
    <source>
        <dbReference type="ARBA" id="ARBA00022679"/>
    </source>
</evidence>
<keyword evidence="1" id="KW-0328">Glycosyltransferase</keyword>
<dbReference type="CDD" id="cd03801">
    <property type="entry name" value="GT4_PimA-like"/>
    <property type="match status" value="1"/>
</dbReference>
<dbReference type="Gene3D" id="3.40.50.2000">
    <property type="entry name" value="Glycogen Phosphorylase B"/>
    <property type="match status" value="2"/>
</dbReference>
<dbReference type="PANTHER" id="PTHR46401:SF2">
    <property type="entry name" value="GLYCOSYLTRANSFERASE WBBK-RELATED"/>
    <property type="match status" value="1"/>
</dbReference>
<dbReference type="AlphaFoldDB" id="A0A238V9L4"/>
<dbReference type="InterPro" id="IPR028098">
    <property type="entry name" value="Glyco_trans_4-like_N"/>
</dbReference>
<reference evidence="5 6" key="1">
    <citation type="submission" date="2017-06" db="EMBL/GenBank/DDBJ databases">
        <authorList>
            <person name="Kim H.J."/>
            <person name="Triplett B.A."/>
        </authorList>
    </citation>
    <scope>NUCLEOTIDE SEQUENCE [LARGE SCALE GENOMIC DNA]</scope>
    <source>
        <strain evidence="5 6">DSM 44272</strain>
    </source>
</reference>
<dbReference type="EMBL" id="FZNO01000002">
    <property type="protein sequence ID" value="SNR30333.1"/>
    <property type="molecule type" value="Genomic_DNA"/>
</dbReference>
<keyword evidence="2 5" id="KW-0808">Transferase</keyword>
<dbReference type="Proteomes" id="UP000198403">
    <property type="component" value="Unassembled WGS sequence"/>
</dbReference>
<dbReference type="SUPFAM" id="SSF53756">
    <property type="entry name" value="UDP-Glycosyltransferase/glycogen phosphorylase"/>
    <property type="match status" value="1"/>
</dbReference>
<proteinExistence type="predicted"/>
<organism evidence="5 6">
    <name type="scientific">Blastococcus mobilis</name>
    <dbReference type="NCBI Taxonomy" id="1938746"/>
    <lineage>
        <taxon>Bacteria</taxon>
        <taxon>Bacillati</taxon>
        <taxon>Actinomycetota</taxon>
        <taxon>Actinomycetes</taxon>
        <taxon>Geodermatophilales</taxon>
        <taxon>Geodermatophilaceae</taxon>
        <taxon>Blastococcus</taxon>
    </lineage>
</organism>
<keyword evidence="6" id="KW-1185">Reference proteome</keyword>
<accession>A0A238V9L4</accession>
<feature type="domain" description="Glycosyltransferase subfamily 4-like N-terminal" evidence="4">
    <location>
        <begin position="37"/>
        <end position="238"/>
    </location>
</feature>
<dbReference type="PANTHER" id="PTHR46401">
    <property type="entry name" value="GLYCOSYLTRANSFERASE WBBK-RELATED"/>
    <property type="match status" value="1"/>
</dbReference>
<evidence type="ECO:0000313" key="5">
    <source>
        <dbReference type="EMBL" id="SNR30333.1"/>
    </source>
</evidence>
<evidence type="ECO:0000259" key="4">
    <source>
        <dbReference type="Pfam" id="PF13439"/>
    </source>
</evidence>
<dbReference type="InterPro" id="IPR001296">
    <property type="entry name" value="Glyco_trans_1"/>
</dbReference>
<evidence type="ECO:0000256" key="1">
    <source>
        <dbReference type="ARBA" id="ARBA00022676"/>
    </source>
</evidence>
<evidence type="ECO:0000259" key="3">
    <source>
        <dbReference type="Pfam" id="PF00534"/>
    </source>
</evidence>
<gene>
    <name evidence="5" type="ORF">SAMN06272737_102183</name>
</gene>